<dbReference type="RefSeq" id="WP_330957719.1">
    <property type="nucleotide sequence ID" value="NZ_JAZGJQ010000002.1"/>
</dbReference>
<protein>
    <recommendedName>
        <fullName evidence="4">Glycosyltransferase RgtA/B/C/D-like domain-containing protein</fullName>
    </recommendedName>
</protein>
<accession>A0ABU7R8V8</accession>
<feature type="transmembrane region" description="Helical" evidence="1">
    <location>
        <begin position="72"/>
        <end position="92"/>
    </location>
</feature>
<name>A0ABU7R8V8_9ACTN</name>
<keyword evidence="1" id="KW-0812">Transmembrane</keyword>
<feature type="transmembrane region" description="Helical" evidence="1">
    <location>
        <begin position="123"/>
        <end position="141"/>
    </location>
</feature>
<evidence type="ECO:0000313" key="2">
    <source>
        <dbReference type="EMBL" id="MEE6146953.1"/>
    </source>
</evidence>
<proteinExistence type="predicted"/>
<keyword evidence="3" id="KW-1185">Reference proteome</keyword>
<keyword evidence="1" id="KW-1133">Transmembrane helix</keyword>
<evidence type="ECO:0008006" key="4">
    <source>
        <dbReference type="Google" id="ProtNLM"/>
    </source>
</evidence>
<organism evidence="2 3">
    <name type="scientific">Olsenella absiana</name>
    <dbReference type="NCBI Taxonomy" id="3115222"/>
    <lineage>
        <taxon>Bacteria</taxon>
        <taxon>Bacillati</taxon>
        <taxon>Actinomycetota</taxon>
        <taxon>Coriobacteriia</taxon>
        <taxon>Coriobacteriales</taxon>
        <taxon>Atopobiaceae</taxon>
        <taxon>Olsenella</taxon>
    </lineage>
</organism>
<evidence type="ECO:0000256" key="1">
    <source>
        <dbReference type="SAM" id="Phobius"/>
    </source>
</evidence>
<dbReference type="Proteomes" id="UP001332931">
    <property type="component" value="Unassembled WGS sequence"/>
</dbReference>
<sequence>MLTRCAWDPTFEAASYQATWYRNVPDFAYGETDTSVFACWVEGPGVQQTKVPWLADLFWRISRHRNYGGMPWLALLGSPAALNWILLGCLAFSVADKNPLGATVSLSLLAVVGTLLLGPTTLVRYYAFLVFCLPFVLFLALRGRACLEAAA</sequence>
<comment type="caution">
    <text evidence="2">The sequence shown here is derived from an EMBL/GenBank/DDBJ whole genome shotgun (WGS) entry which is preliminary data.</text>
</comment>
<keyword evidence="1" id="KW-0472">Membrane</keyword>
<reference evidence="2 3" key="1">
    <citation type="submission" date="2024-01" db="EMBL/GenBank/DDBJ databases">
        <title>Description of Olsenella sp. nov., isolated from pig feces.</title>
        <authorList>
            <person name="Chang Y.-H."/>
        </authorList>
    </citation>
    <scope>NUCLEOTIDE SEQUENCE [LARGE SCALE GENOMIC DNA]</scope>
    <source>
        <strain evidence="2 3">YH-ols2223</strain>
    </source>
</reference>
<gene>
    <name evidence="2" type="ORF">VXJ25_02920</name>
</gene>
<dbReference type="EMBL" id="JAZGJQ010000002">
    <property type="protein sequence ID" value="MEE6146953.1"/>
    <property type="molecule type" value="Genomic_DNA"/>
</dbReference>
<evidence type="ECO:0000313" key="3">
    <source>
        <dbReference type="Proteomes" id="UP001332931"/>
    </source>
</evidence>